<dbReference type="PANTHER" id="PTHR37842">
    <property type="match status" value="1"/>
</dbReference>
<dbReference type="Gene3D" id="3.30.379.10">
    <property type="entry name" value="Chitobiase/beta-hexosaminidase domain 2-like"/>
    <property type="match status" value="1"/>
</dbReference>
<dbReference type="InterPro" id="IPR031924">
    <property type="entry name" value="GH115"/>
</dbReference>
<dbReference type="Proteomes" id="UP000053927">
    <property type="component" value="Unassembled WGS sequence"/>
</dbReference>
<evidence type="ECO:0000259" key="3">
    <source>
        <dbReference type="Pfam" id="PF17829"/>
    </source>
</evidence>
<protein>
    <recommendedName>
        <fullName evidence="3">Gylcosyl hydrolase 115 C-terminal domain-containing protein</fullName>
    </recommendedName>
</protein>
<feature type="signal peptide" evidence="2">
    <location>
        <begin position="1"/>
        <end position="19"/>
    </location>
</feature>
<keyword evidence="5" id="KW-1185">Reference proteome</keyword>
<dbReference type="InterPro" id="IPR029018">
    <property type="entry name" value="Hex-like_dom2"/>
</dbReference>
<dbReference type="GeneID" id="18806462"/>
<dbReference type="EMBL" id="JH687399">
    <property type="protein sequence ID" value="EIM80194.1"/>
    <property type="molecule type" value="Genomic_DNA"/>
</dbReference>
<dbReference type="Gene3D" id="1.20.58.2150">
    <property type="match status" value="1"/>
</dbReference>
<dbReference type="Gene3D" id="3.20.20.520">
    <property type="entry name" value="Glycosyl hydrolase family 115"/>
    <property type="match status" value="1"/>
</dbReference>
<feature type="domain" description="Gylcosyl hydrolase 115 C-terminal" evidence="3">
    <location>
        <begin position="837"/>
        <end position="1015"/>
    </location>
</feature>
<dbReference type="PANTHER" id="PTHR37842:SF2">
    <property type="entry name" value="GYLCOSYL HYDROLASE 115 C-TERMINAL DOMAIN-CONTAINING PROTEIN"/>
    <property type="match status" value="1"/>
</dbReference>
<accession>R7RXY4</accession>
<evidence type="ECO:0000256" key="1">
    <source>
        <dbReference type="ARBA" id="ARBA00022801"/>
    </source>
</evidence>
<dbReference type="AlphaFoldDB" id="R7RXY4"/>
<dbReference type="OMA" id="GPRNYKW"/>
<dbReference type="Gene3D" id="2.60.120.1620">
    <property type="match status" value="1"/>
</dbReference>
<dbReference type="OrthoDB" id="4849794at2759"/>
<reference evidence="5" key="1">
    <citation type="journal article" date="2012" name="Science">
        <title>The Paleozoic origin of enzymatic lignin decomposition reconstructed from 31 fungal genomes.</title>
        <authorList>
            <person name="Floudas D."/>
            <person name="Binder M."/>
            <person name="Riley R."/>
            <person name="Barry K."/>
            <person name="Blanchette R.A."/>
            <person name="Henrissat B."/>
            <person name="Martinez A.T."/>
            <person name="Otillar R."/>
            <person name="Spatafora J.W."/>
            <person name="Yadav J.S."/>
            <person name="Aerts A."/>
            <person name="Benoit I."/>
            <person name="Boyd A."/>
            <person name="Carlson A."/>
            <person name="Copeland A."/>
            <person name="Coutinho P.M."/>
            <person name="de Vries R.P."/>
            <person name="Ferreira P."/>
            <person name="Findley K."/>
            <person name="Foster B."/>
            <person name="Gaskell J."/>
            <person name="Glotzer D."/>
            <person name="Gorecki P."/>
            <person name="Heitman J."/>
            <person name="Hesse C."/>
            <person name="Hori C."/>
            <person name="Igarashi K."/>
            <person name="Jurgens J.A."/>
            <person name="Kallen N."/>
            <person name="Kersten P."/>
            <person name="Kohler A."/>
            <person name="Kuees U."/>
            <person name="Kumar T.K.A."/>
            <person name="Kuo A."/>
            <person name="LaButti K."/>
            <person name="Larrondo L.F."/>
            <person name="Lindquist E."/>
            <person name="Ling A."/>
            <person name="Lombard V."/>
            <person name="Lucas S."/>
            <person name="Lundell T."/>
            <person name="Martin R."/>
            <person name="McLaughlin D.J."/>
            <person name="Morgenstern I."/>
            <person name="Morin E."/>
            <person name="Murat C."/>
            <person name="Nagy L.G."/>
            <person name="Nolan M."/>
            <person name="Ohm R.A."/>
            <person name="Patyshakuliyeva A."/>
            <person name="Rokas A."/>
            <person name="Ruiz-Duenas F.J."/>
            <person name="Sabat G."/>
            <person name="Salamov A."/>
            <person name="Samejima M."/>
            <person name="Schmutz J."/>
            <person name="Slot J.C."/>
            <person name="St John F."/>
            <person name="Stenlid J."/>
            <person name="Sun H."/>
            <person name="Sun S."/>
            <person name="Syed K."/>
            <person name="Tsang A."/>
            <person name="Wiebenga A."/>
            <person name="Young D."/>
            <person name="Pisabarro A."/>
            <person name="Eastwood D.C."/>
            <person name="Martin F."/>
            <person name="Cullen D."/>
            <person name="Grigoriev I.V."/>
            <person name="Hibbett D.S."/>
        </authorList>
    </citation>
    <scope>NUCLEOTIDE SEQUENCE [LARGE SCALE GENOMIC DNA]</scope>
    <source>
        <strain evidence="5">FP-91666</strain>
    </source>
</reference>
<dbReference type="Pfam" id="PF15979">
    <property type="entry name" value="Glyco_hydro_115"/>
    <property type="match status" value="1"/>
</dbReference>
<name>R7RXY4_STEHR</name>
<dbReference type="Pfam" id="PF17829">
    <property type="entry name" value="GH115_C"/>
    <property type="match status" value="1"/>
</dbReference>
<sequence>MLLLSSVLVLAASGLGVQAIGQTACVSFDQNSTSTQSNSSTSLFSLVSSGEAAPIFLSSDEWPGVQLAASTFASDVEKVTGASPSITNFTSILFANGTDASTTSSPPILVGTLGNSSLIAAVVNNTGLDVSSVEGKWEAFMTAIVDNPLPGLDKAYVIIGADKRGTIFALYDHSEQIGVSPWYWWADVPVTEHIDIFVSPSGCSHGSPTVKYRGLFLNDEAPALTNWAAEKFTNGTGAALTGSPFNHFFYTHLFELLLRLKANFLWPAMWSSAFGVDDSLNQFLADYYGVVMGTSHEEPMMRSIPVEWTLFGNGTWDYDTNQQNVYNFWVEGAERARPFEGVYTVGMRGNGDLALGADTNVALLEQIVSDQRGIFQNVFGNATDVTTIPQAWCLYKEVQGYYESGMTVPDDITLLWTDDNWGNIRRYPIPSERNRTGGAGVYYHYDYVGDPRDYKWIQSTQISKVYEQFSLAVDRQATQIWILNVGDLKPYEMPIEFYTTLAYDSSIFNLNNLNDFVAAWATREFGLDAADATEVASISANMTMMLSRIKPELLNATTFSLVSYREAETVLSAWDTLNQSASRIYESLSSDKQPAFFQLLYHPVQAGYTLTNMWVDAGINNMRAMQARTSANEYAEKTIALFEADYDLELWYHGLLDGKWDQMMSQTHTWYQYWQEPTQNMMPALMRVSTRKPNIAGAMRITPEGTLGTWPGDSPYQCTQGYNCPAPSITITPFSPVSNKYVDVSMGGSIPFTLSVTSNVSWVNISSFDASLTSDNTEQRVFLSVDWDAIGEGNSSAAAVSFNATLPDGMPSYLSPTSYVVLSLVANRTSVLSGFSGFVEGDGAIAIEAAHATRNTSVGEVAWAEIPNYGRTLSGMTPWPRLGNNETNYTAGAGPSLEYDFYNFNTIDESGNITVTINMSPSLNANGDDRPLAIAVQVDSSTPQTSYFIPAADPGDEPDAWGDWVANGTVPVTGNFTAWPGAHTLTLWMIEPAVVVQKVVIDTGGLQQSFLGPPESIKV</sequence>
<dbReference type="GO" id="GO:0016787">
    <property type="term" value="F:hydrolase activity"/>
    <property type="evidence" value="ECO:0007669"/>
    <property type="project" value="UniProtKB-KW"/>
</dbReference>
<gene>
    <name evidence="4" type="ORF">STEHIDRAFT_68789</name>
</gene>
<dbReference type="InterPro" id="IPR042301">
    <property type="entry name" value="GH115_sf"/>
</dbReference>
<dbReference type="KEGG" id="shs:STEHIDRAFT_68789"/>
<organism evidence="4 5">
    <name type="scientific">Stereum hirsutum (strain FP-91666)</name>
    <name type="common">White-rot fungus</name>
    <dbReference type="NCBI Taxonomy" id="721885"/>
    <lineage>
        <taxon>Eukaryota</taxon>
        <taxon>Fungi</taxon>
        <taxon>Dikarya</taxon>
        <taxon>Basidiomycota</taxon>
        <taxon>Agaricomycotina</taxon>
        <taxon>Agaricomycetes</taxon>
        <taxon>Russulales</taxon>
        <taxon>Stereaceae</taxon>
        <taxon>Stereum</taxon>
    </lineage>
</organism>
<dbReference type="InterPro" id="IPR041437">
    <property type="entry name" value="GH115_C"/>
</dbReference>
<keyword evidence="2" id="KW-0732">Signal</keyword>
<evidence type="ECO:0000313" key="4">
    <source>
        <dbReference type="EMBL" id="EIM80194.1"/>
    </source>
</evidence>
<evidence type="ECO:0000313" key="5">
    <source>
        <dbReference type="Proteomes" id="UP000053927"/>
    </source>
</evidence>
<feature type="chain" id="PRO_5004443642" description="Gylcosyl hydrolase 115 C-terminal domain-containing protein" evidence="2">
    <location>
        <begin position="20"/>
        <end position="1019"/>
    </location>
</feature>
<keyword evidence="1" id="KW-0378">Hydrolase</keyword>
<proteinExistence type="predicted"/>
<dbReference type="eggNOG" id="ENOG502QTU7">
    <property type="taxonomic scope" value="Eukaryota"/>
</dbReference>
<dbReference type="RefSeq" id="XP_007310678.1">
    <property type="nucleotide sequence ID" value="XM_007310616.1"/>
</dbReference>
<evidence type="ECO:0000256" key="2">
    <source>
        <dbReference type="SAM" id="SignalP"/>
    </source>
</evidence>